<evidence type="ECO:0000313" key="3">
    <source>
        <dbReference type="EMBL" id="KAF9471778.1"/>
    </source>
</evidence>
<comment type="caution">
    <text evidence="3">The sequence shown here is derived from an EMBL/GenBank/DDBJ whole genome shotgun (WGS) entry which is preliminary data.</text>
</comment>
<organism evidence="3 4">
    <name type="scientific">Pholiota conissans</name>
    <dbReference type="NCBI Taxonomy" id="109636"/>
    <lineage>
        <taxon>Eukaryota</taxon>
        <taxon>Fungi</taxon>
        <taxon>Dikarya</taxon>
        <taxon>Basidiomycota</taxon>
        <taxon>Agaricomycotina</taxon>
        <taxon>Agaricomycetes</taxon>
        <taxon>Agaricomycetidae</taxon>
        <taxon>Agaricales</taxon>
        <taxon>Agaricineae</taxon>
        <taxon>Strophariaceae</taxon>
        <taxon>Pholiota</taxon>
    </lineage>
</organism>
<dbReference type="EMBL" id="MU155623">
    <property type="protein sequence ID" value="KAF9471778.1"/>
    <property type="molecule type" value="Genomic_DNA"/>
</dbReference>
<evidence type="ECO:0000313" key="4">
    <source>
        <dbReference type="Proteomes" id="UP000807469"/>
    </source>
</evidence>
<keyword evidence="2" id="KW-1133">Transmembrane helix</keyword>
<evidence type="ECO:0000256" key="2">
    <source>
        <dbReference type="SAM" id="Phobius"/>
    </source>
</evidence>
<gene>
    <name evidence="3" type="ORF">BDN70DRAFT_974103</name>
</gene>
<feature type="region of interest" description="Disordered" evidence="1">
    <location>
        <begin position="37"/>
        <end position="56"/>
    </location>
</feature>
<keyword evidence="2" id="KW-0472">Membrane</keyword>
<reference evidence="3" key="1">
    <citation type="submission" date="2020-11" db="EMBL/GenBank/DDBJ databases">
        <authorList>
            <consortium name="DOE Joint Genome Institute"/>
            <person name="Ahrendt S."/>
            <person name="Riley R."/>
            <person name="Andreopoulos W."/>
            <person name="Labutti K."/>
            <person name="Pangilinan J."/>
            <person name="Ruiz-Duenas F.J."/>
            <person name="Barrasa J.M."/>
            <person name="Sanchez-Garcia M."/>
            <person name="Camarero S."/>
            <person name="Miyauchi S."/>
            <person name="Serrano A."/>
            <person name="Linde D."/>
            <person name="Babiker R."/>
            <person name="Drula E."/>
            <person name="Ayuso-Fernandez I."/>
            <person name="Pacheco R."/>
            <person name="Padilla G."/>
            <person name="Ferreira P."/>
            <person name="Barriuso J."/>
            <person name="Kellner H."/>
            <person name="Castanera R."/>
            <person name="Alfaro M."/>
            <person name="Ramirez L."/>
            <person name="Pisabarro A.G."/>
            <person name="Kuo A."/>
            <person name="Tritt A."/>
            <person name="Lipzen A."/>
            <person name="He G."/>
            <person name="Yan M."/>
            <person name="Ng V."/>
            <person name="Cullen D."/>
            <person name="Martin F."/>
            <person name="Rosso M.-N."/>
            <person name="Henrissat B."/>
            <person name="Hibbett D."/>
            <person name="Martinez A.T."/>
            <person name="Grigoriev I.V."/>
        </authorList>
    </citation>
    <scope>NUCLEOTIDE SEQUENCE</scope>
    <source>
        <strain evidence="3">CIRM-BRFM 674</strain>
    </source>
</reference>
<name>A0A9P5YMQ7_9AGAR</name>
<dbReference type="Proteomes" id="UP000807469">
    <property type="component" value="Unassembled WGS sequence"/>
</dbReference>
<feature type="region of interest" description="Disordered" evidence="1">
    <location>
        <begin position="75"/>
        <end position="102"/>
    </location>
</feature>
<evidence type="ECO:0000256" key="1">
    <source>
        <dbReference type="SAM" id="MobiDB-lite"/>
    </source>
</evidence>
<feature type="compositionally biased region" description="Basic and acidic residues" evidence="1">
    <location>
        <begin position="85"/>
        <end position="98"/>
    </location>
</feature>
<keyword evidence="2" id="KW-0812">Transmembrane</keyword>
<feature type="region of interest" description="Disordered" evidence="1">
    <location>
        <begin position="1"/>
        <end position="25"/>
    </location>
</feature>
<feature type="transmembrane region" description="Helical" evidence="2">
    <location>
        <begin position="109"/>
        <end position="133"/>
    </location>
</feature>
<keyword evidence="4" id="KW-1185">Reference proteome</keyword>
<dbReference type="AlphaFoldDB" id="A0A9P5YMQ7"/>
<accession>A0A9P5YMQ7</accession>
<protein>
    <submittedName>
        <fullName evidence="3">Uncharacterized protein</fullName>
    </submittedName>
</protein>
<proteinExistence type="predicted"/>
<sequence length="269" mass="30129">MDRSYNVHATSNVQYPTDHGKSPESLATELRLLASSGLPLDLPPPQENGRLSPLSGELGDLKQFGESGEDVSLSLGSHLKTDKRKKADGSDNEQDVRNTKKARQAPGRILNRIFLVLVSLVNSVFIELGPVYYIRWDAGEQNILLLICMVFEAHQIYKTTKVYSVERVSTLKWKYKASHRNTRFYVTALETTMKFGISYVIRCPPLGLESEGVPLPQACFDDSSLLDSVTGVSIARSLPRRWMPATTYNIPTDLAYDYNCKNPLLMNQT</sequence>